<name>A0A7V8L3X4_9GAMM</name>
<proteinExistence type="predicted"/>
<organism evidence="1 2">
    <name type="scientific">Pectobacterium fontis</name>
    <dbReference type="NCBI Taxonomy" id="2558042"/>
    <lineage>
        <taxon>Bacteria</taxon>
        <taxon>Pseudomonadati</taxon>
        <taxon>Pseudomonadota</taxon>
        <taxon>Gammaproteobacteria</taxon>
        <taxon>Enterobacterales</taxon>
        <taxon>Pectobacteriaceae</taxon>
        <taxon>Pectobacterium</taxon>
    </lineage>
</organism>
<evidence type="ECO:0000313" key="1">
    <source>
        <dbReference type="EMBL" id="KHN49594.1"/>
    </source>
</evidence>
<accession>A0A7V8L3X4</accession>
<protein>
    <submittedName>
        <fullName evidence="1">Uncharacterized protein</fullName>
    </submittedName>
</protein>
<dbReference type="OrthoDB" id="6637704at2"/>
<dbReference type="EMBL" id="JSXC01000056">
    <property type="protein sequence ID" value="KHN49594.1"/>
    <property type="molecule type" value="Genomic_DNA"/>
</dbReference>
<dbReference type="Proteomes" id="UP000053038">
    <property type="component" value="Unassembled WGS sequence"/>
</dbReference>
<reference evidence="1 2" key="1">
    <citation type="submission" date="2014-10" db="EMBL/GenBank/DDBJ databases">
        <title>Genome sequence of Pectobacterium carotovorum M022.</title>
        <authorList>
            <person name="Chan K.-G."/>
            <person name="Tan W.-S."/>
        </authorList>
    </citation>
    <scope>NUCLEOTIDE SEQUENCE [LARGE SCALE GENOMIC DNA]</scope>
    <source>
        <strain evidence="1 2">M022</strain>
    </source>
</reference>
<evidence type="ECO:0000313" key="2">
    <source>
        <dbReference type="Proteomes" id="UP000053038"/>
    </source>
</evidence>
<dbReference type="AlphaFoldDB" id="A0A7V8L3X4"/>
<comment type="caution">
    <text evidence="1">The sequence shown here is derived from an EMBL/GenBank/DDBJ whole genome shotgun (WGS) entry which is preliminary data.</text>
</comment>
<dbReference type="RefSeq" id="WP_039353507.1">
    <property type="nucleotide sequence ID" value="NZ_JSXC01000056.1"/>
</dbReference>
<keyword evidence="2" id="KW-1185">Reference proteome</keyword>
<sequence length="114" mass="12876">MKLNDLSDALIQIIKDENGHYLSAYQICMIIQDKLPEEWEKIHSEYTSEASPVPMGTGAGTNYSPASYVAQSLEFLSKSNKQIKKEYLNSKWITIDGLEPGYSGKIISIWAWKS</sequence>
<gene>
    <name evidence="1" type="ORF">OI69_17570</name>
</gene>